<dbReference type="EMBL" id="CP000230">
    <property type="protein sequence ID" value="ABC24530.1"/>
    <property type="molecule type" value="Genomic_DNA"/>
</dbReference>
<reference evidence="2 3" key="1">
    <citation type="journal article" date="2011" name="Stand. Genomic Sci.">
        <title>Complete genome sequence of Rhodospirillum rubrum type strain (S1).</title>
        <authorList>
            <person name="Munk A.C."/>
            <person name="Copeland A."/>
            <person name="Lucas S."/>
            <person name="Lapidus A."/>
            <person name="Del Rio T.G."/>
            <person name="Barry K."/>
            <person name="Detter J.C."/>
            <person name="Hammon N."/>
            <person name="Israni S."/>
            <person name="Pitluck S."/>
            <person name="Brettin T."/>
            <person name="Bruce D."/>
            <person name="Han C."/>
            <person name="Tapia R."/>
            <person name="Gilna P."/>
            <person name="Schmutz J."/>
            <person name="Larimer F."/>
            <person name="Land M."/>
            <person name="Kyrpides N.C."/>
            <person name="Mavromatis K."/>
            <person name="Richardson P."/>
            <person name="Rohde M."/>
            <person name="Goker M."/>
            <person name="Klenk H.P."/>
            <person name="Zhang Y."/>
            <person name="Roberts G.P."/>
            <person name="Reslewic S."/>
            <person name="Schwartz D.C."/>
        </authorList>
    </citation>
    <scope>NUCLEOTIDE SEQUENCE [LARGE SCALE GENOMIC DNA]</scope>
    <source>
        <strain evidence="3">ATCC 11170 / ATH 1.1.1 / DSM 467 / LMG 4362 / NCIMB 8255 / S1</strain>
    </source>
</reference>
<sequence>MLLWRLAGVDYAQVFDGGYGLRFNGRWNTIGHPVTYCATSPALCVLEKLVHIEDPSLLPDLVMIQYEGPDDLGMDIVAIEDLPDGWQRQEGMTQGLGDRWHEARPSPLLKVPSALLPLAQSPDRTIVINHTHPDTTKIALKGLWPFTLDSRLF</sequence>
<dbReference type="KEGG" id="rru:Rru_A3736"/>
<dbReference type="STRING" id="269796.Rru_A3736"/>
<dbReference type="HOGENOM" id="CLU_133611_0_1_5"/>
<name>Q2RMW5_RHORT</name>
<protein>
    <recommendedName>
        <fullName evidence="1">RES domain-containing protein</fullName>
    </recommendedName>
</protein>
<dbReference type="SMART" id="SM00953">
    <property type="entry name" value="RES"/>
    <property type="match status" value="1"/>
</dbReference>
<gene>
    <name evidence="2" type="ordered locus">Rru_A3736</name>
</gene>
<dbReference type="AlphaFoldDB" id="Q2RMW5"/>
<dbReference type="EnsemblBacteria" id="ABC24530">
    <property type="protein sequence ID" value="ABC24530"/>
    <property type="gene ID" value="Rru_A3736"/>
</dbReference>
<dbReference type="InterPro" id="IPR014914">
    <property type="entry name" value="RES_dom"/>
</dbReference>
<evidence type="ECO:0000259" key="1">
    <source>
        <dbReference type="SMART" id="SM00953"/>
    </source>
</evidence>
<dbReference type="RefSeq" id="WP_011391483.1">
    <property type="nucleotide sequence ID" value="NC_007643.1"/>
</dbReference>
<dbReference type="PhylomeDB" id="Q2RMW5"/>
<feature type="domain" description="RES" evidence="1">
    <location>
        <begin position="14"/>
        <end position="142"/>
    </location>
</feature>
<dbReference type="PATRIC" id="fig|269796.9.peg.3860"/>
<accession>Q2RMW5</accession>
<evidence type="ECO:0000313" key="3">
    <source>
        <dbReference type="Proteomes" id="UP000001929"/>
    </source>
</evidence>
<dbReference type="Pfam" id="PF08808">
    <property type="entry name" value="RES"/>
    <property type="match status" value="1"/>
</dbReference>
<dbReference type="Proteomes" id="UP000001929">
    <property type="component" value="Chromosome"/>
</dbReference>
<dbReference type="eggNOG" id="COG5654">
    <property type="taxonomic scope" value="Bacteria"/>
</dbReference>
<evidence type="ECO:0000313" key="2">
    <source>
        <dbReference type="EMBL" id="ABC24530.1"/>
    </source>
</evidence>
<organism evidence="2 3">
    <name type="scientific">Rhodospirillum rubrum (strain ATCC 11170 / ATH 1.1.1 / DSM 467 / LMG 4362 / NCIMB 8255 / S1)</name>
    <dbReference type="NCBI Taxonomy" id="269796"/>
    <lineage>
        <taxon>Bacteria</taxon>
        <taxon>Pseudomonadati</taxon>
        <taxon>Pseudomonadota</taxon>
        <taxon>Alphaproteobacteria</taxon>
        <taxon>Rhodospirillales</taxon>
        <taxon>Rhodospirillaceae</taxon>
        <taxon>Rhodospirillum</taxon>
    </lineage>
</organism>
<proteinExistence type="predicted"/>
<keyword evidence="3" id="KW-1185">Reference proteome</keyword>